<evidence type="ECO:0000313" key="1">
    <source>
        <dbReference type="EMBL" id="EMC90992.1"/>
    </source>
</evidence>
<sequence>MFEYSECYIATKASLCQVLATDETPPLPVSQPGIAVSVCDSVPDVATDHTWLPCLSFCFNTMMSPACYPSLLPFIGLVYTSSSTSDGHCH</sequence>
<accession>M2LB14</accession>
<keyword evidence="2" id="KW-1185">Reference proteome</keyword>
<reference evidence="1 2" key="1">
    <citation type="journal article" date="2012" name="PLoS Pathog.">
        <title>Diverse lifestyles and strategies of plant pathogenesis encoded in the genomes of eighteen Dothideomycetes fungi.</title>
        <authorList>
            <person name="Ohm R.A."/>
            <person name="Feau N."/>
            <person name="Henrissat B."/>
            <person name="Schoch C.L."/>
            <person name="Horwitz B.A."/>
            <person name="Barry K.W."/>
            <person name="Condon B.J."/>
            <person name="Copeland A.C."/>
            <person name="Dhillon B."/>
            <person name="Glaser F."/>
            <person name="Hesse C.N."/>
            <person name="Kosti I."/>
            <person name="LaButti K."/>
            <person name="Lindquist E.A."/>
            <person name="Lucas S."/>
            <person name="Salamov A.A."/>
            <person name="Bradshaw R.E."/>
            <person name="Ciuffetti L."/>
            <person name="Hamelin R.C."/>
            <person name="Kema G.H.J."/>
            <person name="Lawrence C."/>
            <person name="Scott J.A."/>
            <person name="Spatafora J.W."/>
            <person name="Turgeon B.G."/>
            <person name="de Wit P.J.G.M."/>
            <person name="Zhong S."/>
            <person name="Goodwin S.B."/>
            <person name="Grigoriev I.V."/>
        </authorList>
    </citation>
    <scope>NUCLEOTIDE SEQUENCE [LARGE SCALE GENOMIC DNA]</scope>
    <source>
        <strain evidence="1 2">UAMH 10762</strain>
    </source>
</reference>
<dbReference type="Proteomes" id="UP000011761">
    <property type="component" value="Unassembled WGS sequence"/>
</dbReference>
<protein>
    <submittedName>
        <fullName evidence="1">Uncharacterized protein</fullName>
    </submittedName>
</protein>
<dbReference type="KEGG" id="bcom:BAUCODRAFT_39790"/>
<gene>
    <name evidence="1" type="ORF">BAUCODRAFT_39790</name>
</gene>
<dbReference type="RefSeq" id="XP_007681827.1">
    <property type="nucleotide sequence ID" value="XM_007683637.1"/>
</dbReference>
<dbReference type="HOGENOM" id="CLU_2440492_0_0_1"/>
<dbReference type="GeneID" id="19113889"/>
<evidence type="ECO:0000313" key="2">
    <source>
        <dbReference type="Proteomes" id="UP000011761"/>
    </source>
</evidence>
<organism evidence="1 2">
    <name type="scientific">Baudoinia panamericana (strain UAMH 10762)</name>
    <name type="common">Angels' share fungus</name>
    <name type="synonym">Baudoinia compniacensis (strain UAMH 10762)</name>
    <dbReference type="NCBI Taxonomy" id="717646"/>
    <lineage>
        <taxon>Eukaryota</taxon>
        <taxon>Fungi</taxon>
        <taxon>Dikarya</taxon>
        <taxon>Ascomycota</taxon>
        <taxon>Pezizomycotina</taxon>
        <taxon>Dothideomycetes</taxon>
        <taxon>Dothideomycetidae</taxon>
        <taxon>Mycosphaerellales</taxon>
        <taxon>Teratosphaeriaceae</taxon>
        <taxon>Baudoinia</taxon>
    </lineage>
</organism>
<proteinExistence type="predicted"/>
<name>M2LB14_BAUPA</name>
<dbReference type="EMBL" id="KB445565">
    <property type="protein sequence ID" value="EMC90992.1"/>
    <property type="molecule type" value="Genomic_DNA"/>
</dbReference>
<dbReference type="AlphaFoldDB" id="M2LB14"/>